<organism evidence="2 3">
    <name type="scientific">Acanthamoeba castellanii (strain ATCC 30010 / Neff)</name>
    <dbReference type="NCBI Taxonomy" id="1257118"/>
    <lineage>
        <taxon>Eukaryota</taxon>
        <taxon>Amoebozoa</taxon>
        <taxon>Discosea</taxon>
        <taxon>Longamoebia</taxon>
        <taxon>Centramoebida</taxon>
        <taxon>Acanthamoebidae</taxon>
        <taxon>Acanthamoeba</taxon>
    </lineage>
</organism>
<dbReference type="SUPFAM" id="SSF53474">
    <property type="entry name" value="alpha/beta-Hydrolases"/>
    <property type="match status" value="1"/>
</dbReference>
<dbReference type="PANTHER" id="PTHR11247:SF67">
    <property type="entry name" value="PALMITOYL-PROTEIN THIOESTERASE 3"/>
    <property type="match status" value="1"/>
</dbReference>
<name>L8HJ32_ACACF</name>
<dbReference type="OMA" id="PNYLENC"/>
<evidence type="ECO:0000313" key="3">
    <source>
        <dbReference type="Proteomes" id="UP000011083"/>
    </source>
</evidence>
<gene>
    <name evidence="2" type="ORF">ACA1_038980</name>
</gene>
<dbReference type="GO" id="GO:0016790">
    <property type="term" value="F:thiolester hydrolase activity"/>
    <property type="evidence" value="ECO:0007669"/>
    <property type="project" value="TreeGrafter"/>
</dbReference>
<dbReference type="Pfam" id="PF02089">
    <property type="entry name" value="Palm_thioest"/>
    <property type="match status" value="1"/>
</dbReference>
<dbReference type="PANTHER" id="PTHR11247">
    <property type="entry name" value="PALMITOYL-PROTEIN THIOESTERASE/DOLICHYLDIPHOSPHATASE 1"/>
    <property type="match status" value="1"/>
</dbReference>
<dbReference type="VEuPathDB" id="AmoebaDB:ACA1_038980"/>
<keyword evidence="3" id="KW-1185">Reference proteome</keyword>
<dbReference type="GeneID" id="14925454"/>
<dbReference type="Proteomes" id="UP000011083">
    <property type="component" value="Unassembled WGS sequence"/>
</dbReference>
<dbReference type="OrthoDB" id="10263094at2759"/>
<dbReference type="KEGG" id="acan:ACA1_038980"/>
<keyword evidence="1" id="KW-0378">Hydrolase</keyword>
<proteinExistence type="predicted"/>
<dbReference type="AlphaFoldDB" id="L8HJ32"/>
<sequence length="164" mass="18580">MCSPSPATGEYVRGDVCDILKGRLPTPDAPDPFALAEYVQRKIFLSDINNEREEKNPIYKQRILDLESFVMSYSTIDESPAQVLIPRETGWFGAFANNSVASVVPLEEQPMYKYDWIGLRTLHETGRLHRFTTSCVHNDYAGPCFEHYSIPNVLPILLNSTIPN</sequence>
<dbReference type="InterPro" id="IPR029058">
    <property type="entry name" value="AB_hydrolase_fold"/>
</dbReference>
<evidence type="ECO:0000256" key="1">
    <source>
        <dbReference type="ARBA" id="ARBA00022801"/>
    </source>
</evidence>
<evidence type="ECO:0000313" key="2">
    <source>
        <dbReference type="EMBL" id="ELR24416.1"/>
    </source>
</evidence>
<dbReference type="GO" id="GO:0005764">
    <property type="term" value="C:lysosome"/>
    <property type="evidence" value="ECO:0007669"/>
    <property type="project" value="TreeGrafter"/>
</dbReference>
<accession>L8HJ32</accession>
<dbReference type="Gene3D" id="3.40.50.1820">
    <property type="entry name" value="alpha/beta hydrolase"/>
    <property type="match status" value="1"/>
</dbReference>
<dbReference type="STRING" id="1257118.L8HJ32"/>
<dbReference type="RefSeq" id="XP_004354804.1">
    <property type="nucleotide sequence ID" value="XM_004354752.1"/>
</dbReference>
<reference evidence="2 3" key="1">
    <citation type="journal article" date="2013" name="Genome Biol.">
        <title>Genome of Acanthamoeba castellanii highlights extensive lateral gene transfer and early evolution of tyrosine kinase signaling.</title>
        <authorList>
            <person name="Clarke M."/>
            <person name="Lohan A.J."/>
            <person name="Liu B."/>
            <person name="Lagkouvardos I."/>
            <person name="Roy S."/>
            <person name="Zafar N."/>
            <person name="Bertelli C."/>
            <person name="Schilde C."/>
            <person name="Kianianmomeni A."/>
            <person name="Burglin T.R."/>
            <person name="Frech C."/>
            <person name="Turcotte B."/>
            <person name="Kopec K.O."/>
            <person name="Synnott J.M."/>
            <person name="Choo C."/>
            <person name="Paponov I."/>
            <person name="Finkler A."/>
            <person name="Soon Heng Tan C."/>
            <person name="Hutchins A.P."/>
            <person name="Weinmeier T."/>
            <person name="Rattei T."/>
            <person name="Chu J.S."/>
            <person name="Gimenez G."/>
            <person name="Irimia M."/>
            <person name="Rigden D.J."/>
            <person name="Fitzpatrick D.A."/>
            <person name="Lorenzo-Morales J."/>
            <person name="Bateman A."/>
            <person name="Chiu C.H."/>
            <person name="Tang P."/>
            <person name="Hegemann P."/>
            <person name="Fromm H."/>
            <person name="Raoult D."/>
            <person name="Greub G."/>
            <person name="Miranda-Saavedra D."/>
            <person name="Chen N."/>
            <person name="Nash P."/>
            <person name="Ginger M.L."/>
            <person name="Horn M."/>
            <person name="Schaap P."/>
            <person name="Caler L."/>
            <person name="Loftus B."/>
        </authorList>
    </citation>
    <scope>NUCLEOTIDE SEQUENCE [LARGE SCALE GENOMIC DNA]</scope>
    <source>
        <strain evidence="2 3">Neff</strain>
    </source>
</reference>
<dbReference type="EMBL" id="KB007822">
    <property type="protein sequence ID" value="ELR24416.1"/>
    <property type="molecule type" value="Genomic_DNA"/>
</dbReference>
<protein>
    <submittedName>
        <fullName evidence="2">Palmitoyl protein thioesterase, putative</fullName>
    </submittedName>
</protein>